<dbReference type="Gramene" id="Pp3c16_19650V3.1">
    <property type="protein sequence ID" value="Pp3c16_19650V3.1"/>
    <property type="gene ID" value="Pp3c16_19650"/>
</dbReference>
<dbReference type="EnsemblPlants" id="Pp3c16_19650V3.1">
    <property type="protein sequence ID" value="Pp3c16_19650V3.1"/>
    <property type="gene ID" value="Pp3c16_19650"/>
</dbReference>
<reference evidence="2" key="3">
    <citation type="submission" date="2020-12" db="UniProtKB">
        <authorList>
            <consortium name="EnsemblPlants"/>
        </authorList>
    </citation>
    <scope>IDENTIFICATION</scope>
</reference>
<dbReference type="PaxDb" id="3218-PP1S81_251V6.1"/>
<reference evidence="1 3" key="2">
    <citation type="journal article" date="2018" name="Plant J.">
        <title>The Physcomitrella patens chromosome-scale assembly reveals moss genome structure and evolution.</title>
        <authorList>
            <person name="Lang D."/>
            <person name="Ullrich K.K."/>
            <person name="Murat F."/>
            <person name="Fuchs J."/>
            <person name="Jenkins J."/>
            <person name="Haas F.B."/>
            <person name="Piednoel M."/>
            <person name="Gundlach H."/>
            <person name="Van Bel M."/>
            <person name="Meyberg R."/>
            <person name="Vives C."/>
            <person name="Morata J."/>
            <person name="Symeonidi A."/>
            <person name="Hiss M."/>
            <person name="Muchero W."/>
            <person name="Kamisugi Y."/>
            <person name="Saleh O."/>
            <person name="Blanc G."/>
            <person name="Decker E.L."/>
            <person name="van Gessel N."/>
            <person name="Grimwood J."/>
            <person name="Hayes R.D."/>
            <person name="Graham S.W."/>
            <person name="Gunter L.E."/>
            <person name="McDaniel S.F."/>
            <person name="Hoernstein S.N.W."/>
            <person name="Larsson A."/>
            <person name="Li F.W."/>
            <person name="Perroud P.F."/>
            <person name="Phillips J."/>
            <person name="Ranjan P."/>
            <person name="Rokshar D.S."/>
            <person name="Rothfels C.J."/>
            <person name="Schneider L."/>
            <person name="Shu S."/>
            <person name="Stevenson D.W."/>
            <person name="Thummler F."/>
            <person name="Tillich M."/>
            <person name="Villarreal Aguilar J.C."/>
            <person name="Widiez T."/>
            <person name="Wong G.K."/>
            <person name="Wymore A."/>
            <person name="Zhang Y."/>
            <person name="Zimmer A.D."/>
            <person name="Quatrano R.S."/>
            <person name="Mayer K.F.X."/>
            <person name="Goodstein D."/>
            <person name="Casacuberta J.M."/>
            <person name="Vandepoele K."/>
            <person name="Reski R."/>
            <person name="Cuming A.C."/>
            <person name="Tuskan G.A."/>
            <person name="Maumus F."/>
            <person name="Salse J."/>
            <person name="Schmutz J."/>
            <person name="Rensing S.A."/>
        </authorList>
    </citation>
    <scope>NUCLEOTIDE SEQUENCE [LARGE SCALE GENOMIC DNA]</scope>
    <source>
        <strain evidence="2 3">cv. Gransden 2004</strain>
    </source>
</reference>
<dbReference type="InParanoid" id="A0A2K1J9C3"/>
<keyword evidence="3" id="KW-1185">Reference proteome</keyword>
<reference evidence="1 3" key="1">
    <citation type="journal article" date="2008" name="Science">
        <title>The Physcomitrella genome reveals evolutionary insights into the conquest of land by plants.</title>
        <authorList>
            <person name="Rensing S."/>
            <person name="Lang D."/>
            <person name="Zimmer A."/>
            <person name="Terry A."/>
            <person name="Salamov A."/>
            <person name="Shapiro H."/>
            <person name="Nishiyama T."/>
            <person name="Perroud P.-F."/>
            <person name="Lindquist E."/>
            <person name="Kamisugi Y."/>
            <person name="Tanahashi T."/>
            <person name="Sakakibara K."/>
            <person name="Fujita T."/>
            <person name="Oishi K."/>
            <person name="Shin-I T."/>
            <person name="Kuroki Y."/>
            <person name="Toyoda A."/>
            <person name="Suzuki Y."/>
            <person name="Hashimoto A."/>
            <person name="Yamaguchi K."/>
            <person name="Sugano A."/>
            <person name="Kohara Y."/>
            <person name="Fujiyama A."/>
            <person name="Anterola A."/>
            <person name="Aoki S."/>
            <person name="Ashton N."/>
            <person name="Barbazuk W.B."/>
            <person name="Barker E."/>
            <person name="Bennetzen J."/>
            <person name="Bezanilla M."/>
            <person name="Blankenship R."/>
            <person name="Cho S.H."/>
            <person name="Dutcher S."/>
            <person name="Estelle M."/>
            <person name="Fawcett J.A."/>
            <person name="Gundlach H."/>
            <person name="Hanada K."/>
            <person name="Heyl A."/>
            <person name="Hicks K.A."/>
            <person name="Hugh J."/>
            <person name="Lohr M."/>
            <person name="Mayer K."/>
            <person name="Melkozernov A."/>
            <person name="Murata T."/>
            <person name="Nelson D."/>
            <person name="Pils B."/>
            <person name="Prigge M."/>
            <person name="Reiss B."/>
            <person name="Renner T."/>
            <person name="Rombauts S."/>
            <person name="Rushton P."/>
            <person name="Sanderfoot A."/>
            <person name="Schween G."/>
            <person name="Shiu S.-H."/>
            <person name="Stueber K."/>
            <person name="Theodoulou F.L."/>
            <person name="Tu H."/>
            <person name="Van de Peer Y."/>
            <person name="Verrier P.J."/>
            <person name="Waters E."/>
            <person name="Wood A."/>
            <person name="Yang L."/>
            <person name="Cove D."/>
            <person name="Cuming A."/>
            <person name="Hasebe M."/>
            <person name="Lucas S."/>
            <person name="Mishler D.B."/>
            <person name="Reski R."/>
            <person name="Grigoriev I."/>
            <person name="Quatrano R.S."/>
            <person name="Boore J.L."/>
        </authorList>
    </citation>
    <scope>NUCLEOTIDE SEQUENCE [LARGE SCALE GENOMIC DNA]</scope>
    <source>
        <strain evidence="2 3">cv. Gransden 2004</strain>
    </source>
</reference>
<evidence type="ECO:0000313" key="2">
    <source>
        <dbReference type="EnsemblPlants" id="Pp3c16_19650V3.1"/>
    </source>
</evidence>
<evidence type="ECO:0000313" key="3">
    <source>
        <dbReference type="Proteomes" id="UP000006727"/>
    </source>
</evidence>
<sequence>MLTQRILFNNTLHLKVIRKELGKMLRHFDCEEQDQTITVSGYPPSNDFDDNDILNLIKKYDLLVTKATSSS</sequence>
<dbReference type="Proteomes" id="UP000006727">
    <property type="component" value="Chromosome 16"/>
</dbReference>
<proteinExistence type="predicted"/>
<dbReference type="EMBL" id="ABEU02000016">
    <property type="protein sequence ID" value="PNR38128.1"/>
    <property type="molecule type" value="Genomic_DNA"/>
</dbReference>
<dbReference type="AlphaFoldDB" id="A0A2K1J9C3"/>
<organism evidence="1">
    <name type="scientific">Physcomitrium patens</name>
    <name type="common">Spreading-leaved earth moss</name>
    <name type="synonym">Physcomitrella patens</name>
    <dbReference type="NCBI Taxonomy" id="3218"/>
    <lineage>
        <taxon>Eukaryota</taxon>
        <taxon>Viridiplantae</taxon>
        <taxon>Streptophyta</taxon>
        <taxon>Embryophyta</taxon>
        <taxon>Bryophyta</taxon>
        <taxon>Bryophytina</taxon>
        <taxon>Bryopsida</taxon>
        <taxon>Funariidae</taxon>
        <taxon>Funariales</taxon>
        <taxon>Funariaceae</taxon>
        <taxon>Physcomitrium</taxon>
    </lineage>
</organism>
<protein>
    <submittedName>
        <fullName evidence="1 2">Uncharacterized protein</fullName>
    </submittedName>
</protein>
<accession>A0A2K1J9C3</accession>
<evidence type="ECO:0000313" key="1">
    <source>
        <dbReference type="EMBL" id="PNR38128.1"/>
    </source>
</evidence>
<name>A0A2K1J9C3_PHYPA</name>
<gene>
    <name evidence="1" type="ORF">PHYPA_021239</name>
</gene>